<reference evidence="2" key="1">
    <citation type="submission" date="2021-01" db="UniProtKB">
        <authorList>
            <consortium name="EnsemblMetazoa"/>
        </authorList>
    </citation>
    <scope>IDENTIFICATION</scope>
</reference>
<feature type="transmembrane region" description="Helical" evidence="1">
    <location>
        <begin position="752"/>
        <end position="771"/>
    </location>
</feature>
<evidence type="ECO:0000256" key="1">
    <source>
        <dbReference type="SAM" id="Phobius"/>
    </source>
</evidence>
<keyword evidence="3" id="KW-1185">Reference proteome</keyword>
<feature type="transmembrane region" description="Helical" evidence="1">
    <location>
        <begin position="640"/>
        <end position="660"/>
    </location>
</feature>
<name>A0A7M5XLU2_9CNID</name>
<proteinExistence type="predicted"/>
<accession>A0A7M5XLU2</accession>
<keyword evidence="1" id="KW-0472">Membrane</keyword>
<keyword evidence="1" id="KW-0812">Transmembrane</keyword>
<evidence type="ECO:0000313" key="3">
    <source>
        <dbReference type="Proteomes" id="UP000594262"/>
    </source>
</evidence>
<organism evidence="2 3">
    <name type="scientific">Clytia hemisphaerica</name>
    <dbReference type="NCBI Taxonomy" id="252671"/>
    <lineage>
        <taxon>Eukaryota</taxon>
        <taxon>Metazoa</taxon>
        <taxon>Cnidaria</taxon>
        <taxon>Hydrozoa</taxon>
        <taxon>Hydroidolina</taxon>
        <taxon>Leptothecata</taxon>
        <taxon>Obeliida</taxon>
        <taxon>Clytiidae</taxon>
        <taxon>Clytia</taxon>
    </lineage>
</organism>
<dbReference type="AlphaFoldDB" id="A0A7M5XLU2"/>
<feature type="transmembrane region" description="Helical" evidence="1">
    <location>
        <begin position="796"/>
        <end position="820"/>
    </location>
</feature>
<protein>
    <submittedName>
        <fullName evidence="2">Uncharacterized protein</fullName>
    </submittedName>
</protein>
<feature type="transmembrane region" description="Helical" evidence="1">
    <location>
        <begin position="915"/>
        <end position="936"/>
    </location>
</feature>
<evidence type="ECO:0000313" key="2">
    <source>
        <dbReference type="EnsemblMetazoa" id="CLYHEMP024310.1"/>
    </source>
</evidence>
<feature type="transmembrane region" description="Helical" evidence="1">
    <location>
        <begin position="561"/>
        <end position="579"/>
    </location>
</feature>
<dbReference type="Proteomes" id="UP000594262">
    <property type="component" value="Unplaced"/>
</dbReference>
<dbReference type="EnsemblMetazoa" id="CLYHEMT024310.1">
    <property type="protein sequence ID" value="CLYHEMP024310.1"/>
    <property type="gene ID" value="CLYHEMG024310"/>
</dbReference>
<sequence>MANVLFENDQKMPRFTVFLLSGDFSLHNISVRFYLPKSSGADKFYHFVSHPNTSKTLDVVNCNFEWKKSNDAPSTELINGYGFTNVTLMVCRFTAPFSYTGKTKNKEGPKKTLRESHQDHILSEKVSVMRVLLQDCHFSSFTMEIKNKKNVTGIIAMKYNQFKGTWQTGTFIYITGFDRISSSNNTFLKQTSLEMDARNIHYFGKPIDYKITDNAFSSDSFLTIRVKQPGNFVISRTSFERSNLFVFTTTCHFVKISISKCTFDSVGTYLNQIQVTNVYDSGKNELLVNDSSFKSSKSGSIYSEGYRVAILNSTFLDNYFCDKDIVIPFSYDMSAGITIKSEHITIYNCTFLNNTTPYTVMPTSIYLTLKGISNRFLNITKVQLCDGGTNEKRSSTAFFVKNIFDVDTVFITDSNFSCLESNYYILGDWSNSHFQNNIRMKFVQCDGTSYHALNKPYANYDSNGKIHVHNSTCYQCPFQASCINGIKSRGNYWGYSNSSGYVTFKICPPFYCCDRLKRCHSYNTCANRRQGRLCGGCRPGDFISIFSHNKCVDSSKCLASWFWFVFAIVIVLSFGLLLYHKDVLLAIKNKLHKLYARLTRIDRGDSVRNRFPDTPYNLISDNEVNETNSHNNLNFDQQSYISGLIKITFFFYQTASIIRITSSAKMEYHMPYLIETLSSFFDIKIAIKSSNLIDLCPIQTQSIAAIELFRLSIVLSCIILIPVSLLVVNLVRYHQENQYKISSFINRLKVSYVQILILGYASIATFCLQSVDCIEIDGGLWIFNQAEVACYQQWQIMVFVVICFWIVPFPFVLYFGCCWLRSKAITPNEMLLTLTFPPVVLFYKTRNWYLGQSQNVWSEKMTIEQSDIVSFMNQPFRVSINKDETSEQIICKPVKIVWEPVFVARRLILIISTTFIRSPIMKLYPTGFLLIIFRLYP</sequence>
<keyword evidence="1" id="KW-1133">Transmembrane helix</keyword>
<feature type="transmembrane region" description="Helical" evidence="1">
    <location>
        <begin position="708"/>
        <end position="731"/>
    </location>
</feature>
<dbReference type="OrthoDB" id="5987961at2759"/>